<comment type="caution">
    <text evidence="10">The sequence shown here is derived from an EMBL/GenBank/DDBJ whole genome shotgun (WGS) entry which is preliminary data.</text>
</comment>
<evidence type="ECO:0000256" key="5">
    <source>
        <dbReference type="ARBA" id="ARBA00023125"/>
    </source>
</evidence>
<feature type="compositionally biased region" description="Polar residues" evidence="8">
    <location>
        <begin position="719"/>
        <end position="730"/>
    </location>
</feature>
<comment type="subcellular location">
    <subcellularLocation>
        <location evidence="1">Nucleus</location>
    </subcellularLocation>
</comment>
<name>A0AA38X2V1_9EURO</name>
<evidence type="ECO:0000313" key="10">
    <source>
        <dbReference type="EMBL" id="KAJ9605742.1"/>
    </source>
</evidence>
<dbReference type="InterPro" id="IPR051089">
    <property type="entry name" value="prtT"/>
</dbReference>
<feature type="region of interest" description="Disordered" evidence="8">
    <location>
        <begin position="678"/>
        <end position="793"/>
    </location>
</feature>
<dbReference type="AlphaFoldDB" id="A0AA38X2V1"/>
<dbReference type="GO" id="GO:0000981">
    <property type="term" value="F:DNA-binding transcription factor activity, RNA polymerase II-specific"/>
    <property type="evidence" value="ECO:0007669"/>
    <property type="project" value="InterPro"/>
</dbReference>
<keyword evidence="11" id="KW-1185">Reference proteome</keyword>
<evidence type="ECO:0000256" key="6">
    <source>
        <dbReference type="ARBA" id="ARBA00023163"/>
    </source>
</evidence>
<dbReference type="InterPro" id="IPR001138">
    <property type="entry name" value="Zn2Cys6_DnaBD"/>
</dbReference>
<dbReference type="GO" id="GO:0001216">
    <property type="term" value="F:DNA-binding transcription activator activity"/>
    <property type="evidence" value="ECO:0007669"/>
    <property type="project" value="UniProtKB-ARBA"/>
</dbReference>
<evidence type="ECO:0000256" key="3">
    <source>
        <dbReference type="ARBA" id="ARBA00022833"/>
    </source>
</evidence>
<evidence type="ECO:0000313" key="11">
    <source>
        <dbReference type="Proteomes" id="UP001172673"/>
    </source>
</evidence>
<feature type="domain" description="Zn(2)-C6 fungal-type" evidence="9">
    <location>
        <begin position="90"/>
        <end position="124"/>
    </location>
</feature>
<dbReference type="PROSITE" id="PS00463">
    <property type="entry name" value="ZN2_CY6_FUNGAL_1"/>
    <property type="match status" value="1"/>
</dbReference>
<keyword evidence="4" id="KW-0805">Transcription regulation</keyword>
<evidence type="ECO:0000259" key="9">
    <source>
        <dbReference type="PROSITE" id="PS50048"/>
    </source>
</evidence>
<keyword evidence="3" id="KW-0862">Zinc</keyword>
<dbReference type="PANTHER" id="PTHR31845:SF39">
    <property type="entry name" value="TRANSCRIPTION FACTOR PBCR-RELATED"/>
    <property type="match status" value="1"/>
</dbReference>
<protein>
    <recommendedName>
        <fullName evidence="9">Zn(2)-C6 fungal-type domain-containing protein</fullName>
    </recommendedName>
</protein>
<dbReference type="SMART" id="SM00066">
    <property type="entry name" value="GAL4"/>
    <property type="match status" value="1"/>
</dbReference>
<evidence type="ECO:0000256" key="4">
    <source>
        <dbReference type="ARBA" id="ARBA00023015"/>
    </source>
</evidence>
<dbReference type="FunFam" id="4.10.240.10:FF:000003">
    <property type="entry name" value="C6 transcription factor (Leu3)"/>
    <property type="match status" value="1"/>
</dbReference>
<keyword evidence="7" id="KW-0539">Nucleus</keyword>
<dbReference type="GO" id="GO:0008270">
    <property type="term" value="F:zinc ion binding"/>
    <property type="evidence" value="ECO:0007669"/>
    <property type="project" value="InterPro"/>
</dbReference>
<dbReference type="Gene3D" id="4.10.240.10">
    <property type="entry name" value="Zn(2)-C6 fungal-type DNA-binding domain"/>
    <property type="match status" value="1"/>
</dbReference>
<gene>
    <name evidence="10" type="ORF">H2200_009591</name>
</gene>
<organism evidence="10 11">
    <name type="scientific">Cladophialophora chaetospira</name>
    <dbReference type="NCBI Taxonomy" id="386627"/>
    <lineage>
        <taxon>Eukaryota</taxon>
        <taxon>Fungi</taxon>
        <taxon>Dikarya</taxon>
        <taxon>Ascomycota</taxon>
        <taxon>Pezizomycotina</taxon>
        <taxon>Eurotiomycetes</taxon>
        <taxon>Chaetothyriomycetidae</taxon>
        <taxon>Chaetothyriales</taxon>
        <taxon>Herpotrichiellaceae</taxon>
        <taxon>Cladophialophora</taxon>
    </lineage>
</organism>
<evidence type="ECO:0000256" key="1">
    <source>
        <dbReference type="ARBA" id="ARBA00004123"/>
    </source>
</evidence>
<dbReference type="EMBL" id="JAPDRK010000015">
    <property type="protein sequence ID" value="KAJ9605742.1"/>
    <property type="molecule type" value="Genomic_DNA"/>
</dbReference>
<evidence type="ECO:0000256" key="7">
    <source>
        <dbReference type="ARBA" id="ARBA00023242"/>
    </source>
</evidence>
<dbReference type="GO" id="GO:0005634">
    <property type="term" value="C:nucleus"/>
    <property type="evidence" value="ECO:0007669"/>
    <property type="project" value="UniProtKB-SubCell"/>
</dbReference>
<dbReference type="CDD" id="cd00067">
    <property type="entry name" value="GAL4"/>
    <property type="match status" value="1"/>
</dbReference>
<feature type="compositionally biased region" description="Polar residues" evidence="8">
    <location>
        <begin position="679"/>
        <end position="701"/>
    </location>
</feature>
<dbReference type="CDD" id="cd12148">
    <property type="entry name" value="fungal_TF_MHR"/>
    <property type="match status" value="1"/>
</dbReference>
<feature type="compositionally biased region" description="Polar residues" evidence="8">
    <location>
        <begin position="771"/>
        <end position="785"/>
    </location>
</feature>
<dbReference type="Pfam" id="PF00172">
    <property type="entry name" value="Zn_clus"/>
    <property type="match status" value="1"/>
</dbReference>
<feature type="region of interest" description="Disordered" evidence="8">
    <location>
        <begin position="1"/>
        <end position="87"/>
    </location>
</feature>
<proteinExistence type="predicted"/>
<accession>A0AA38X2V1</accession>
<dbReference type="SUPFAM" id="SSF57701">
    <property type="entry name" value="Zn2/Cys6 DNA-binding domain"/>
    <property type="match status" value="1"/>
</dbReference>
<feature type="compositionally biased region" description="Polar residues" evidence="8">
    <location>
        <begin position="39"/>
        <end position="77"/>
    </location>
</feature>
<sequence length="856" mass="95071">MASMIDPQLRGGSSLSSPPKPRDAPSQYQNGPTGAYSPLQPSIQPSPNNSYQSIQTPNYYPSTAHTNDSPDDQSPSANPHDPNDIKRPRACEACRQLKVKCEPDDNHPTGSCKRCAKANRQCLVTAPSRKRQKKTDSRVAELEKKIDALTASLAARGGEPDLAVDPAMSGAHAPSHDSRVQGYGSQWQPPPPPATHSPQQGVKRKLADYDYFGGELHKPNTPQYNKPAPLINEYQPVEHPTKTEDLDTVDPVERGLVDIHTARKCFDRYMAEMCEHLPIVVFPPGTHADEVRKNKPMLFLSVVTVASGTIRPDLQPKLIMEVTKALAERVILRGEKSLELVQTIQVTTCFYQPPEKYEELNFNQLIHVGAVMALDLGMGKRSKRGGATVWRPYHENKRPLLDPNSAEVRRCWLGCYYMCSNSSMSLRRPLLIRWGPYADECVEILTSSPDTLPSDTYLCHLCRGQHIAEDVGLEFSMDDPASQVSLTDSKTQFHLKHFERQLTEWHDSATKEMLKNPIIQHTKGIINLYMHEIAMHHNHNIDDFRPPYIATPIEGPPDPDNVTPAHVEALTTCINSAHSAFDAFLSMDITALRALPTLFFVRNSYAAVALIKMYSAVSAKGSKVNAIFKTRDLKVDYYLDRMIEAINKTCEDRMSRVAHKFSLIFTMLKSWHTKRIESVNGSGPVSRQRTPANGNIRSRSGSVPHPHQPSYRAIPPQQDPSNLGWNSQHRASIDGGAPHPHSQAQPRSGLQMLSDAAMGPSPGPGPLMPHSQPTPQQQWSHTIMNHPTPPNMLPGINQMSAPAPQGYDQGMMPYMMPGPGGDLIPMDFTNDELMAFGFGDEFLAMNFGFETSGWPL</sequence>
<keyword evidence="6" id="KW-0804">Transcription</keyword>
<feature type="region of interest" description="Disordered" evidence="8">
    <location>
        <begin position="160"/>
        <end position="202"/>
    </location>
</feature>
<dbReference type="PANTHER" id="PTHR31845">
    <property type="entry name" value="FINGER DOMAIN PROTEIN, PUTATIVE-RELATED"/>
    <property type="match status" value="1"/>
</dbReference>
<dbReference type="Proteomes" id="UP001172673">
    <property type="component" value="Unassembled WGS sequence"/>
</dbReference>
<keyword evidence="2" id="KW-0479">Metal-binding</keyword>
<evidence type="ECO:0000256" key="8">
    <source>
        <dbReference type="SAM" id="MobiDB-lite"/>
    </source>
</evidence>
<evidence type="ECO:0000256" key="2">
    <source>
        <dbReference type="ARBA" id="ARBA00022723"/>
    </source>
</evidence>
<dbReference type="GO" id="GO:0000976">
    <property type="term" value="F:transcription cis-regulatory region binding"/>
    <property type="evidence" value="ECO:0007669"/>
    <property type="project" value="TreeGrafter"/>
</dbReference>
<reference evidence="10" key="1">
    <citation type="submission" date="2022-10" db="EMBL/GenBank/DDBJ databases">
        <title>Culturing micro-colonial fungi from biological soil crusts in the Mojave desert and describing Neophaeococcomyces mojavensis, and introducing the new genera and species Taxawa tesnikishii.</title>
        <authorList>
            <person name="Kurbessoian T."/>
            <person name="Stajich J.E."/>
        </authorList>
    </citation>
    <scope>NUCLEOTIDE SEQUENCE</scope>
    <source>
        <strain evidence="10">TK_41</strain>
    </source>
</reference>
<dbReference type="PROSITE" id="PS50048">
    <property type="entry name" value="ZN2_CY6_FUNGAL_2"/>
    <property type="match status" value="1"/>
</dbReference>
<dbReference type="InterPro" id="IPR036864">
    <property type="entry name" value="Zn2-C6_fun-type_DNA-bd_sf"/>
</dbReference>
<keyword evidence="5" id="KW-0238">DNA-binding</keyword>